<keyword evidence="1" id="KW-0812">Transmembrane</keyword>
<dbReference type="EMBL" id="MKQP01000023">
    <property type="protein sequence ID" value="OMD30886.1"/>
    <property type="molecule type" value="Genomic_DNA"/>
</dbReference>
<protein>
    <recommendedName>
        <fullName evidence="4">DUF2334 domain-containing protein</fullName>
    </recommendedName>
</protein>
<gene>
    <name evidence="2" type="ORF">BJP51_00605</name>
</gene>
<name>A0A1R0X823_9BACL</name>
<comment type="caution">
    <text evidence="2">The sequence shown here is derived from an EMBL/GenBank/DDBJ whole genome shotgun (WGS) entry which is preliminary data.</text>
</comment>
<evidence type="ECO:0000256" key="1">
    <source>
        <dbReference type="SAM" id="Phobius"/>
    </source>
</evidence>
<keyword evidence="1" id="KW-1133">Transmembrane helix</keyword>
<organism evidence="2 3">
    <name type="scientific">Paenibacillus odorifer</name>
    <dbReference type="NCBI Taxonomy" id="189426"/>
    <lineage>
        <taxon>Bacteria</taxon>
        <taxon>Bacillati</taxon>
        <taxon>Bacillota</taxon>
        <taxon>Bacilli</taxon>
        <taxon>Bacillales</taxon>
        <taxon>Paenibacillaceae</taxon>
        <taxon>Paenibacillus</taxon>
    </lineage>
</organism>
<keyword evidence="1" id="KW-0472">Membrane</keyword>
<proteinExistence type="predicted"/>
<sequence>MKRRGILYCILLLTLSLTILLLPATPVQSAASPQQVLLLYDSLAKGTAKDGNVTELQRLLAAYSTKVTLRSLDQYEQGMLKNYSRVIMVRNEADISITNKSYIEDWKHYQGQYLHIGYNPPASLMKALQLTTDVIYDGSAELEIGQFSGIQAKVQDMPYIAASQAVKSFGKLSFAEEGLQAPYAVSKGNDTYAPYFEQGNVSTLGMAYVLKDWLHITAAPKMYLAIKEIYPFSDLRLLAETGERLYQLGIPFLASVRPVFSNTDYPAMQRYLVAMKSVQSSNGSILVNAPVVMPTISSSDHTLKGKMNDFINLLAENGLGPLGVGAEMHWSYDKEYSEAGMSFFDSVVLYPDEQIDYMEQSDTSRSFPSSLYSVPLEFLQALPTSNKVIPQLPMDTVITVDMPEDERQLEEMLQSLERNWVSFADYKQEEHQVVTDQNTISSLDGMISINGQPLSLDYTPETVDSDYRYTEEQQKSFTRLFNIQNQFFIVVIMISLLLFGGLLMIGYRLYRRKFLK</sequence>
<feature type="transmembrane region" description="Helical" evidence="1">
    <location>
        <begin position="487"/>
        <end position="510"/>
    </location>
</feature>
<dbReference type="Proteomes" id="UP000187465">
    <property type="component" value="Unassembled WGS sequence"/>
</dbReference>
<evidence type="ECO:0008006" key="4">
    <source>
        <dbReference type="Google" id="ProtNLM"/>
    </source>
</evidence>
<dbReference type="AlphaFoldDB" id="A0A1R0X823"/>
<evidence type="ECO:0000313" key="3">
    <source>
        <dbReference type="Proteomes" id="UP000187465"/>
    </source>
</evidence>
<reference evidence="2 3" key="1">
    <citation type="submission" date="2016-10" db="EMBL/GenBank/DDBJ databases">
        <title>Paenibacillus species isolates.</title>
        <authorList>
            <person name="Beno S.M."/>
        </authorList>
    </citation>
    <scope>NUCLEOTIDE SEQUENCE [LARGE SCALE GENOMIC DNA]</scope>
    <source>
        <strain evidence="2 3">FSL H7-0604</strain>
    </source>
</reference>
<evidence type="ECO:0000313" key="2">
    <source>
        <dbReference type="EMBL" id="OMD30886.1"/>
    </source>
</evidence>
<accession>A0A1R0X823</accession>
<dbReference type="RefSeq" id="WP_036682181.1">
    <property type="nucleotide sequence ID" value="NZ_MKQP01000023.1"/>
</dbReference>